<feature type="active site" description="Proton acceptor" evidence="7">
    <location>
        <position position="82"/>
    </location>
</feature>
<dbReference type="InterPro" id="IPR039901">
    <property type="entry name" value="Kdotransferase"/>
</dbReference>
<gene>
    <name evidence="11" type="ORF">CBI30_00520</name>
</gene>
<keyword evidence="9" id="KW-0448">Lipopolysaccharide biosynthesis</keyword>
<evidence type="ECO:0000313" key="11">
    <source>
        <dbReference type="EMBL" id="OWS72785.1"/>
    </source>
</evidence>
<dbReference type="GO" id="GO:0009245">
    <property type="term" value="P:lipid A biosynthetic process"/>
    <property type="evidence" value="ECO:0007669"/>
    <property type="project" value="TreeGrafter"/>
</dbReference>
<dbReference type="InterPro" id="IPR038107">
    <property type="entry name" value="Glycos_transf_N_sf"/>
</dbReference>
<evidence type="ECO:0000256" key="1">
    <source>
        <dbReference type="ARBA" id="ARBA00004713"/>
    </source>
</evidence>
<comment type="similarity">
    <text evidence="9">Belongs to the glycosyltransferase group 1 family.</text>
</comment>
<comment type="function">
    <text evidence="9">Involved in lipopolysaccharide (LPS) biosynthesis. Catalyzes the transfer of 3-deoxy-D-manno-octulosonate (Kdo) residue(s) from CMP-Kdo to lipid IV(A), the tetraacyldisaccharide-1,4'-bisphosphate precursor of lipid A.</text>
</comment>
<evidence type="ECO:0000256" key="8">
    <source>
        <dbReference type="PIRSR" id="PIRSR639901-2"/>
    </source>
</evidence>
<reference evidence="11 12" key="1">
    <citation type="submission" date="2017-05" db="EMBL/GenBank/DDBJ databases">
        <title>Polynucleobacter sp. MWH-K35W1 isolated from the permanently anoxic monimolimnion of a meromictic lake.</title>
        <authorList>
            <person name="Hahn M.W."/>
        </authorList>
    </citation>
    <scope>NUCLEOTIDE SEQUENCE [LARGE SCALE GENOMIC DNA]</scope>
    <source>
        <strain evidence="11 12">MWH-K35W1</strain>
    </source>
</reference>
<protein>
    <recommendedName>
        <fullName evidence="3 9">3-deoxy-D-manno-octulosonic acid transferase</fullName>
        <shortName evidence="9">Kdo transferase</shortName>
        <ecNumber evidence="2 9">2.4.99.12</ecNumber>
    </recommendedName>
    <alternativeName>
        <fullName evidence="5 9">Lipid IV(A) 3-deoxy-D-manno-octulosonic acid transferase</fullName>
    </alternativeName>
</protein>
<evidence type="ECO:0000256" key="2">
    <source>
        <dbReference type="ARBA" id="ARBA00012621"/>
    </source>
</evidence>
<proteinExistence type="inferred from homology"/>
<comment type="caution">
    <text evidence="11">The sequence shown here is derived from an EMBL/GenBank/DDBJ whole genome shotgun (WGS) entry which is preliminary data.</text>
</comment>
<dbReference type="InterPro" id="IPR007507">
    <property type="entry name" value="Glycos_transf_N"/>
</dbReference>
<evidence type="ECO:0000256" key="7">
    <source>
        <dbReference type="PIRSR" id="PIRSR639901-1"/>
    </source>
</evidence>
<dbReference type="GO" id="GO:0009244">
    <property type="term" value="P:lipopolysaccharide core region biosynthetic process"/>
    <property type="evidence" value="ECO:0007669"/>
    <property type="project" value="UniProtKB-UniRule"/>
</dbReference>
<evidence type="ECO:0000259" key="10">
    <source>
        <dbReference type="Pfam" id="PF04413"/>
    </source>
</evidence>
<feature type="domain" description="3-deoxy-D-manno-octulosonic-acid transferase N-terminal" evidence="10">
    <location>
        <begin position="55"/>
        <end position="234"/>
    </location>
</feature>
<keyword evidence="9" id="KW-0472">Membrane</keyword>
<dbReference type="PANTHER" id="PTHR42755:SF1">
    <property type="entry name" value="3-DEOXY-D-MANNO-OCTULOSONIC ACID TRANSFERASE, MITOCHONDRIAL-RELATED"/>
    <property type="match status" value="1"/>
</dbReference>
<keyword evidence="4 9" id="KW-0808">Transferase</keyword>
<dbReference type="OrthoDB" id="9789797at2"/>
<keyword evidence="9" id="KW-1003">Cell membrane</keyword>
<feature type="site" description="Transition state stabilizer" evidence="8">
    <location>
        <position position="231"/>
    </location>
</feature>
<dbReference type="Gene3D" id="3.40.50.2000">
    <property type="entry name" value="Glycogen Phosphorylase B"/>
    <property type="match status" value="1"/>
</dbReference>
<organism evidence="11 12">
    <name type="scientific">Polynucleobacter aenigmaticus</name>
    <dbReference type="NCBI Taxonomy" id="1743164"/>
    <lineage>
        <taxon>Bacteria</taxon>
        <taxon>Pseudomonadati</taxon>
        <taxon>Pseudomonadota</taxon>
        <taxon>Betaproteobacteria</taxon>
        <taxon>Burkholderiales</taxon>
        <taxon>Burkholderiaceae</taxon>
        <taxon>Polynucleobacter</taxon>
    </lineage>
</organism>
<accession>A0A254Q1W2</accession>
<evidence type="ECO:0000256" key="5">
    <source>
        <dbReference type="ARBA" id="ARBA00031445"/>
    </source>
</evidence>
<dbReference type="EMBL" id="NGUO01000001">
    <property type="protein sequence ID" value="OWS72785.1"/>
    <property type="molecule type" value="Genomic_DNA"/>
</dbReference>
<dbReference type="EC" id="2.4.99.12" evidence="2 9"/>
<comment type="pathway">
    <text evidence="1 9">Bacterial outer membrane biogenesis; LPS core biosynthesis.</text>
</comment>
<dbReference type="Proteomes" id="UP000198104">
    <property type="component" value="Unassembled WGS sequence"/>
</dbReference>
<dbReference type="SUPFAM" id="SSF53756">
    <property type="entry name" value="UDP-Glycosyltransferase/glycogen phosphorylase"/>
    <property type="match status" value="1"/>
</dbReference>
<feature type="site" description="Transition state stabilizer" evidence="8">
    <location>
        <position position="155"/>
    </location>
</feature>
<name>A0A254Q1W2_9BURK</name>
<evidence type="ECO:0000256" key="6">
    <source>
        <dbReference type="ARBA" id="ARBA00049183"/>
    </source>
</evidence>
<comment type="catalytic activity">
    <reaction evidence="6 9">
        <text>lipid IVA (E. coli) + CMP-3-deoxy-beta-D-manno-octulosonate = alpha-Kdo-(2-&gt;6)-lipid IVA (E. coli) + CMP + H(+)</text>
        <dbReference type="Rhea" id="RHEA:28066"/>
        <dbReference type="ChEBI" id="CHEBI:15378"/>
        <dbReference type="ChEBI" id="CHEBI:58603"/>
        <dbReference type="ChEBI" id="CHEBI:60364"/>
        <dbReference type="ChEBI" id="CHEBI:60377"/>
        <dbReference type="ChEBI" id="CHEBI:85987"/>
        <dbReference type="EC" id="2.4.99.12"/>
    </reaction>
</comment>
<evidence type="ECO:0000313" key="12">
    <source>
        <dbReference type="Proteomes" id="UP000198104"/>
    </source>
</evidence>
<dbReference type="AlphaFoldDB" id="A0A254Q1W2"/>
<dbReference type="GO" id="GO:0043842">
    <property type="term" value="F:Kdo transferase activity"/>
    <property type="evidence" value="ECO:0007669"/>
    <property type="project" value="UniProtKB-EC"/>
</dbReference>
<dbReference type="GO" id="GO:0005886">
    <property type="term" value="C:plasma membrane"/>
    <property type="evidence" value="ECO:0007669"/>
    <property type="project" value="UniProtKB-SubCell"/>
</dbReference>
<dbReference type="PANTHER" id="PTHR42755">
    <property type="entry name" value="3-DEOXY-MANNO-OCTULOSONATE CYTIDYLYLTRANSFERASE"/>
    <property type="match status" value="1"/>
</dbReference>
<dbReference type="UniPathway" id="UPA00958"/>
<comment type="subcellular location">
    <subcellularLocation>
        <location evidence="9">Cell membrane</location>
    </subcellularLocation>
</comment>
<evidence type="ECO:0000256" key="9">
    <source>
        <dbReference type="RuleBase" id="RU365103"/>
    </source>
</evidence>
<evidence type="ECO:0000256" key="4">
    <source>
        <dbReference type="ARBA" id="ARBA00022679"/>
    </source>
</evidence>
<dbReference type="Pfam" id="PF04413">
    <property type="entry name" value="Glycos_transf_N"/>
    <property type="match status" value="1"/>
</dbReference>
<sequence>MSLIPILGRVPQDSQYGARPKIWFAVYQLLWHLLLPFAFIRLAWRTRHSAEYLHHFSERLGFANRKSIVQGSVWIHAVSVGETRAAQPLIEAYLARGETILLTHMTLNGRRTGAALFALAIASGQLRQVYLPYDLCWSVANFIRTFKPKLGLFMETEAWPTVVFYCAEIGLPLFLVNARLSERSARRVNRFGKAGRALFQAFAGILAQTQFDAERYRSLGVKKVEIVGNLKFDVPLDPSLVQHGKAWQQELHGNQRLMVCAASTRDGEEVIILRAWRDLLQSNAFENAPLLCLVPRHPERFTEVANQIHEAGLRFRRRTEWEGIPKGITDLEVILGDSMGEMPMYYSAADLVVMGGSLLPFGGQNLIEACAAGCPVLLGEHTYNFQQAALDAIKIGAARRIQGELILSESVALMAALKELLLNTAELAKMSSAAKAYSLEHQGATRKILAALDDQNFTLN</sequence>
<keyword evidence="12" id="KW-1185">Reference proteome</keyword>
<dbReference type="Gene3D" id="3.40.50.11720">
    <property type="entry name" value="3-Deoxy-D-manno-octulosonic-acid transferase, N-terminal domain"/>
    <property type="match status" value="1"/>
</dbReference>
<evidence type="ECO:0000256" key="3">
    <source>
        <dbReference type="ARBA" id="ARBA00019077"/>
    </source>
</evidence>